<protein>
    <submittedName>
        <fullName evidence="2">Uncharacterized protein</fullName>
    </submittedName>
</protein>
<dbReference type="EMBL" id="JACGWJ010000019">
    <property type="protein sequence ID" value="KAL0345973.1"/>
    <property type="molecule type" value="Genomic_DNA"/>
</dbReference>
<organism evidence="2">
    <name type="scientific">Sesamum radiatum</name>
    <name type="common">Black benniseed</name>
    <dbReference type="NCBI Taxonomy" id="300843"/>
    <lineage>
        <taxon>Eukaryota</taxon>
        <taxon>Viridiplantae</taxon>
        <taxon>Streptophyta</taxon>
        <taxon>Embryophyta</taxon>
        <taxon>Tracheophyta</taxon>
        <taxon>Spermatophyta</taxon>
        <taxon>Magnoliopsida</taxon>
        <taxon>eudicotyledons</taxon>
        <taxon>Gunneridae</taxon>
        <taxon>Pentapetalae</taxon>
        <taxon>asterids</taxon>
        <taxon>lamiids</taxon>
        <taxon>Lamiales</taxon>
        <taxon>Pedaliaceae</taxon>
        <taxon>Sesamum</taxon>
    </lineage>
</organism>
<feature type="compositionally biased region" description="Polar residues" evidence="1">
    <location>
        <begin position="34"/>
        <end position="43"/>
    </location>
</feature>
<accession>A0AAW2NRE4</accession>
<comment type="caution">
    <text evidence="2">The sequence shown here is derived from an EMBL/GenBank/DDBJ whole genome shotgun (WGS) entry which is preliminary data.</text>
</comment>
<proteinExistence type="predicted"/>
<sequence>MRETTSRQHAAGIPLSRSPKGTPASSDSKGKRTASPTGGTTPEASFKKAKMSSLGTPQSNSARPSAMPSPHPPPSF</sequence>
<reference evidence="2" key="1">
    <citation type="submission" date="2020-06" db="EMBL/GenBank/DDBJ databases">
        <authorList>
            <person name="Li T."/>
            <person name="Hu X."/>
            <person name="Zhang T."/>
            <person name="Song X."/>
            <person name="Zhang H."/>
            <person name="Dai N."/>
            <person name="Sheng W."/>
            <person name="Hou X."/>
            <person name="Wei L."/>
        </authorList>
    </citation>
    <scope>NUCLEOTIDE SEQUENCE</scope>
    <source>
        <strain evidence="2">G02</strain>
        <tissue evidence="2">Leaf</tissue>
    </source>
</reference>
<evidence type="ECO:0000256" key="1">
    <source>
        <dbReference type="SAM" id="MobiDB-lite"/>
    </source>
</evidence>
<name>A0AAW2NRE4_SESRA</name>
<evidence type="ECO:0000313" key="2">
    <source>
        <dbReference type="EMBL" id="KAL0345973.1"/>
    </source>
</evidence>
<dbReference type="AlphaFoldDB" id="A0AAW2NRE4"/>
<feature type="region of interest" description="Disordered" evidence="1">
    <location>
        <begin position="1"/>
        <end position="76"/>
    </location>
</feature>
<gene>
    <name evidence="2" type="ORF">Sradi_4428600</name>
</gene>
<reference evidence="2" key="2">
    <citation type="journal article" date="2024" name="Plant">
        <title>Genomic evolution and insights into agronomic trait innovations of Sesamum species.</title>
        <authorList>
            <person name="Miao H."/>
            <person name="Wang L."/>
            <person name="Qu L."/>
            <person name="Liu H."/>
            <person name="Sun Y."/>
            <person name="Le M."/>
            <person name="Wang Q."/>
            <person name="Wei S."/>
            <person name="Zheng Y."/>
            <person name="Lin W."/>
            <person name="Duan Y."/>
            <person name="Cao H."/>
            <person name="Xiong S."/>
            <person name="Wang X."/>
            <person name="Wei L."/>
            <person name="Li C."/>
            <person name="Ma Q."/>
            <person name="Ju M."/>
            <person name="Zhao R."/>
            <person name="Li G."/>
            <person name="Mu C."/>
            <person name="Tian Q."/>
            <person name="Mei H."/>
            <person name="Zhang T."/>
            <person name="Gao T."/>
            <person name="Zhang H."/>
        </authorList>
    </citation>
    <scope>NUCLEOTIDE SEQUENCE</scope>
    <source>
        <strain evidence="2">G02</strain>
    </source>
</reference>
<feature type="compositionally biased region" description="Pro residues" evidence="1">
    <location>
        <begin position="67"/>
        <end position="76"/>
    </location>
</feature>